<evidence type="ECO:0000259" key="5">
    <source>
        <dbReference type="Pfam" id="PF04198"/>
    </source>
</evidence>
<feature type="domain" description="CggR N-terminal DNA binding" evidence="6">
    <location>
        <begin position="18"/>
        <end position="87"/>
    </location>
</feature>
<comment type="similarity">
    <text evidence="1">Belongs to the SorC transcriptional regulatory family.</text>
</comment>
<evidence type="ECO:0000256" key="4">
    <source>
        <dbReference type="ARBA" id="ARBA00023163"/>
    </source>
</evidence>
<dbReference type="InterPro" id="IPR048715">
    <property type="entry name" value="CggR_N"/>
</dbReference>
<dbReference type="KEGG" id="blr:BRLA_c043030"/>
<dbReference type="InterPro" id="IPR007324">
    <property type="entry name" value="Sugar-bd_dom_put"/>
</dbReference>
<dbReference type="HOGENOM" id="CLU_054506_2_0_9"/>
<dbReference type="eggNOG" id="COG2390">
    <property type="taxonomic scope" value="Bacteria"/>
</dbReference>
<keyword evidence="3" id="KW-0238">DNA-binding</keyword>
<keyword evidence="8" id="KW-1185">Reference proteome</keyword>
<dbReference type="Gene3D" id="3.40.50.1360">
    <property type="match status" value="1"/>
</dbReference>
<feature type="domain" description="Sugar-binding" evidence="5">
    <location>
        <begin position="91"/>
        <end position="338"/>
    </location>
</feature>
<protein>
    <submittedName>
        <fullName evidence="7">Transcriptional regulator</fullName>
    </submittedName>
</protein>
<dbReference type="PANTHER" id="PTHR34294:SF5">
    <property type="entry name" value="CENTRAL GLYCOLYTIC GENES REGULATOR"/>
    <property type="match status" value="1"/>
</dbReference>
<evidence type="ECO:0000259" key="6">
    <source>
        <dbReference type="Pfam" id="PF21715"/>
    </source>
</evidence>
<organism evidence="7 8">
    <name type="scientific">Brevibacillus laterosporus LMG 15441</name>
    <dbReference type="NCBI Taxonomy" id="1042163"/>
    <lineage>
        <taxon>Bacteria</taxon>
        <taxon>Bacillati</taxon>
        <taxon>Bacillota</taxon>
        <taxon>Bacilli</taxon>
        <taxon>Bacillales</taxon>
        <taxon>Paenibacillaceae</taxon>
        <taxon>Brevibacillus</taxon>
    </lineage>
</organism>
<dbReference type="Pfam" id="PF04198">
    <property type="entry name" value="Sugar-bind"/>
    <property type="match status" value="1"/>
</dbReference>
<sequence>MRTLLNIQNKLVPDLVQVLRKRYDLMQSIRHLQPVGRRALAQNLQTTERILRSEVELLKDMGLIHVSPIGMSCTEEGIQLLKEMDSMADELFGFNDLALQLQHILHIPKVIVVAGDVDVSEWGKKELGRVGARILKQVVQEGDVVAVTGGSTIVSVAEHVTPSSHFRDVQFVPARGGLGEKVEMQANTIASSLAAKSGGTYHLLHVPDRLSPDVVQSLLGEAQIAEVMQLLHKTRVVIHGIGDGMAMAMRRKYTEEELEVLRELGAVGEAFGYYFNAAGETIYKMPTIGLSLEDVKRADVVLSLGGGSSKAKAIMAFAKQACQTVLITDEGAARAILEEHRQSSATI</sequence>
<dbReference type="STRING" id="1042163.BRLA_c043030"/>
<dbReference type="AlphaFoldDB" id="A0A075RBH7"/>
<dbReference type="EMBL" id="CP007806">
    <property type="protein sequence ID" value="AIG28578.1"/>
    <property type="molecule type" value="Genomic_DNA"/>
</dbReference>
<dbReference type="SUPFAM" id="SSF100950">
    <property type="entry name" value="NagB/RpiA/CoA transferase-like"/>
    <property type="match status" value="1"/>
</dbReference>
<dbReference type="InterPro" id="IPR051054">
    <property type="entry name" value="SorC_transcr_regulators"/>
</dbReference>
<name>A0A075RBH7_BRELA</name>
<dbReference type="InterPro" id="IPR036388">
    <property type="entry name" value="WH-like_DNA-bd_sf"/>
</dbReference>
<dbReference type="SUPFAM" id="SSF46785">
    <property type="entry name" value="Winged helix' DNA-binding domain"/>
    <property type="match status" value="1"/>
</dbReference>
<dbReference type="Gene3D" id="1.10.10.10">
    <property type="entry name" value="Winged helix-like DNA-binding domain superfamily/Winged helix DNA-binding domain"/>
    <property type="match status" value="1"/>
</dbReference>
<dbReference type="Pfam" id="PF21715">
    <property type="entry name" value="CggR_N"/>
    <property type="match status" value="1"/>
</dbReference>
<gene>
    <name evidence="7" type="primary">cggR</name>
    <name evidence="7" type="ORF">BRLA_c043030</name>
</gene>
<evidence type="ECO:0000256" key="2">
    <source>
        <dbReference type="ARBA" id="ARBA00023015"/>
    </source>
</evidence>
<dbReference type="Proteomes" id="UP000005850">
    <property type="component" value="Chromosome"/>
</dbReference>
<keyword evidence="4" id="KW-0804">Transcription</keyword>
<evidence type="ECO:0000313" key="7">
    <source>
        <dbReference type="EMBL" id="AIG28578.1"/>
    </source>
</evidence>
<dbReference type="GO" id="GO:0030246">
    <property type="term" value="F:carbohydrate binding"/>
    <property type="evidence" value="ECO:0007669"/>
    <property type="project" value="InterPro"/>
</dbReference>
<dbReference type="InterPro" id="IPR036390">
    <property type="entry name" value="WH_DNA-bd_sf"/>
</dbReference>
<evidence type="ECO:0000256" key="1">
    <source>
        <dbReference type="ARBA" id="ARBA00010466"/>
    </source>
</evidence>
<accession>A0A075RBH7</accession>
<keyword evidence="2" id="KW-0805">Transcription regulation</keyword>
<dbReference type="GO" id="GO:0003677">
    <property type="term" value="F:DNA binding"/>
    <property type="evidence" value="ECO:0007669"/>
    <property type="project" value="UniProtKB-KW"/>
</dbReference>
<dbReference type="PANTHER" id="PTHR34294">
    <property type="entry name" value="TRANSCRIPTIONAL REGULATOR-RELATED"/>
    <property type="match status" value="1"/>
</dbReference>
<reference evidence="7 8" key="1">
    <citation type="journal article" date="2011" name="J. Bacteriol.">
        <title>Genome sequence of Brevibacillus laterosporus LMG 15441, a pathogen of invertebrates.</title>
        <authorList>
            <person name="Djukic M."/>
            <person name="Poehlein A."/>
            <person name="Thurmer A."/>
            <person name="Daniel R."/>
        </authorList>
    </citation>
    <scope>NUCLEOTIDE SEQUENCE [LARGE SCALE GENOMIC DNA]</scope>
    <source>
        <strain evidence="7 8">LMG 15441</strain>
    </source>
</reference>
<dbReference type="RefSeq" id="WP_003334390.1">
    <property type="nucleotide sequence ID" value="NZ_CP007806.1"/>
</dbReference>
<dbReference type="InterPro" id="IPR037171">
    <property type="entry name" value="NagB/RpiA_transferase-like"/>
</dbReference>
<evidence type="ECO:0000256" key="3">
    <source>
        <dbReference type="ARBA" id="ARBA00023125"/>
    </source>
</evidence>
<evidence type="ECO:0000313" key="8">
    <source>
        <dbReference type="Proteomes" id="UP000005850"/>
    </source>
</evidence>
<proteinExistence type="inferred from homology"/>